<evidence type="ECO:0000256" key="9">
    <source>
        <dbReference type="ARBA" id="ARBA00022839"/>
    </source>
</evidence>
<evidence type="ECO:0000256" key="11">
    <source>
        <dbReference type="ARBA" id="ARBA00059283"/>
    </source>
</evidence>
<keyword evidence="10" id="KW-0539">Nucleus</keyword>
<dbReference type="GO" id="GO:0031573">
    <property type="term" value="P:mitotic intra-S DNA damage checkpoint signaling"/>
    <property type="evidence" value="ECO:0007669"/>
    <property type="project" value="TreeGrafter"/>
</dbReference>
<keyword evidence="8" id="KW-0378">Hydrolase</keyword>
<dbReference type="GO" id="GO:0006281">
    <property type="term" value="P:DNA repair"/>
    <property type="evidence" value="ECO:0007669"/>
    <property type="project" value="TreeGrafter"/>
</dbReference>
<feature type="region of interest" description="Disordered" evidence="14">
    <location>
        <begin position="302"/>
        <end position="328"/>
    </location>
</feature>
<comment type="similarity">
    <text evidence="3">Belongs to the rad9 family.</text>
</comment>
<keyword evidence="9" id="KW-0269">Exonuclease</keyword>
<evidence type="ECO:0000256" key="7">
    <source>
        <dbReference type="ARBA" id="ARBA00022763"/>
    </source>
</evidence>
<comment type="catalytic activity">
    <reaction evidence="1">
        <text>Exonucleolytic cleavage in the 3'- to 5'-direction to yield nucleoside 5'-phosphates.</text>
        <dbReference type="EC" id="3.1.11.2"/>
    </reaction>
</comment>
<keyword evidence="5" id="KW-0597">Phosphoprotein</keyword>
<gene>
    <name evidence="16" type="primary">rad9b</name>
</gene>
<name>A0A8M1KN79_CLUHA</name>
<evidence type="ECO:0000256" key="12">
    <source>
        <dbReference type="ARBA" id="ARBA00069752"/>
    </source>
</evidence>
<organism evidence="15 16">
    <name type="scientific">Clupea harengus</name>
    <name type="common">Atlantic herring</name>
    <dbReference type="NCBI Taxonomy" id="7950"/>
    <lineage>
        <taxon>Eukaryota</taxon>
        <taxon>Metazoa</taxon>
        <taxon>Chordata</taxon>
        <taxon>Craniata</taxon>
        <taxon>Vertebrata</taxon>
        <taxon>Euteleostomi</taxon>
        <taxon>Actinopterygii</taxon>
        <taxon>Neopterygii</taxon>
        <taxon>Teleostei</taxon>
        <taxon>Clupei</taxon>
        <taxon>Clupeiformes</taxon>
        <taxon>Clupeoidei</taxon>
        <taxon>Clupeidae</taxon>
        <taxon>Clupea</taxon>
    </lineage>
</organism>
<dbReference type="GeneID" id="105891594"/>
<sequence length="426" mass="46470">MKCSIEGNHVKAFGKAIHALARIGEDLWLDPLEKGLALRAVNSAHSAYACFLFSPLFFQHYSPRLSTQTLGTPVKCQLAMKSILPLFRCLATIERNVNRCEISISSDENWVVFQFYCRHGIIKTHNLSFQESEALQAVFPTNLCPNVLKAQAKLLGDIARHFPTSQEEVTLAISPVRVTLKNYYEEECDRAMYTEMSLHPDEFDYYQVGIDSHITFCLKELRGLLSFAESHGLPVCVHFGPSGKPVSFSLDDMPLTATVVLATLEERTSDPPSQTGPAQTGPTYRWVPRMCPPYPVHPPSTVHRPPCGGAPSAPASASPAAHDGPHESPVLAEDRVLSSQASPVFSAAFHLRKLLDLQNPSPPWEEAVPTHNTDAEAAAAAATATTPSNNQTTAIEDMEAESICATTKMAANTIPATPLAAKVMRP</sequence>
<evidence type="ECO:0000313" key="15">
    <source>
        <dbReference type="Proteomes" id="UP000515152"/>
    </source>
</evidence>
<evidence type="ECO:0000256" key="5">
    <source>
        <dbReference type="ARBA" id="ARBA00022553"/>
    </source>
</evidence>
<evidence type="ECO:0000256" key="4">
    <source>
        <dbReference type="ARBA" id="ARBA00012115"/>
    </source>
</evidence>
<keyword evidence="6" id="KW-0540">Nuclease</keyword>
<comment type="function">
    <text evidence="11">Component of the 9-1-1 cell-cycle checkpoint response complex that plays a major role in DNA repair. The 9-1-1 complex is recruited to DNA lesion upon damage by the RAD17-replication factor C (RFC) clamp loader complex. Acts then as a sliding clamp platform on DNA for several proteins involved in long-patch base excision repair (LP-BER). The 9-1-1 complex stimulates DNA polymerase beta (POLB) activity by increasing its affinity for the 3'-OH end of the primer-template and stabilizes POLB to those sites where LP-BER proceeds; endonuclease FEN1 cleavage activity on substrates with double, nick, or gap flaps of distinct sequences and lengths; and DNA ligase I (LIG1) on long-patch base excision repair substrates. The 9-1-1 complex is necessary for the recruitment of RHNO1 to sites of double-stranded breaks (DSB) occurring during the S phase. RAD9A possesses 3'-&gt;5' double stranded DNA exonuclease activity.</text>
</comment>
<reference evidence="16" key="1">
    <citation type="submission" date="2025-08" db="UniProtKB">
        <authorList>
            <consortium name="RefSeq"/>
        </authorList>
    </citation>
    <scope>IDENTIFICATION</scope>
</reference>
<dbReference type="GO" id="GO:0000076">
    <property type="term" value="P:DNA replication checkpoint signaling"/>
    <property type="evidence" value="ECO:0007669"/>
    <property type="project" value="TreeGrafter"/>
</dbReference>
<comment type="subcellular location">
    <subcellularLocation>
        <location evidence="2">Nucleus</location>
    </subcellularLocation>
</comment>
<evidence type="ECO:0000256" key="6">
    <source>
        <dbReference type="ARBA" id="ARBA00022722"/>
    </source>
</evidence>
<dbReference type="CTD" id="144715"/>
<dbReference type="EC" id="3.1.11.2" evidence="4"/>
<proteinExistence type="inferred from homology"/>
<dbReference type="Proteomes" id="UP000515152">
    <property type="component" value="Chromosome 7"/>
</dbReference>
<evidence type="ECO:0000256" key="13">
    <source>
        <dbReference type="ARBA" id="ARBA00079896"/>
    </source>
</evidence>
<dbReference type="FunFam" id="3.70.10.10:FF:000005">
    <property type="entry name" value="Cell cycle checkpoint control protein"/>
    <property type="match status" value="1"/>
</dbReference>
<dbReference type="PANTHER" id="PTHR15237">
    <property type="entry name" value="DNA REPAIR PROTEIN RAD9"/>
    <property type="match status" value="1"/>
</dbReference>
<evidence type="ECO:0000256" key="14">
    <source>
        <dbReference type="SAM" id="MobiDB-lite"/>
    </source>
</evidence>
<protein>
    <recommendedName>
        <fullName evidence="12">Cell cycle checkpoint control protein RAD9A</fullName>
        <ecNumber evidence="4">3.1.11.2</ecNumber>
    </recommendedName>
    <alternativeName>
        <fullName evidence="13">DNA repair exonuclease rad9 homolog A</fullName>
    </alternativeName>
</protein>
<dbReference type="PANTHER" id="PTHR15237:SF2">
    <property type="entry name" value="CELL CYCLE CHECKPOINT CONTROL PROTEIN RAD9B"/>
    <property type="match status" value="1"/>
</dbReference>
<dbReference type="OrthoDB" id="60092at2759"/>
<dbReference type="AlphaFoldDB" id="A0A8M1KN79"/>
<feature type="compositionally biased region" description="Low complexity" evidence="14">
    <location>
        <begin position="310"/>
        <end position="321"/>
    </location>
</feature>
<evidence type="ECO:0000256" key="10">
    <source>
        <dbReference type="ARBA" id="ARBA00023242"/>
    </source>
</evidence>
<dbReference type="InterPro" id="IPR007268">
    <property type="entry name" value="Rad9/Ddc1"/>
</dbReference>
<keyword evidence="7" id="KW-0227">DNA damage</keyword>
<dbReference type="GO" id="GO:0008311">
    <property type="term" value="F:double-stranded DNA 3'-5' DNA exonuclease activity"/>
    <property type="evidence" value="ECO:0007669"/>
    <property type="project" value="UniProtKB-EC"/>
</dbReference>
<evidence type="ECO:0000256" key="1">
    <source>
        <dbReference type="ARBA" id="ARBA00000493"/>
    </source>
</evidence>
<dbReference type="GO" id="GO:0030896">
    <property type="term" value="C:checkpoint clamp complex"/>
    <property type="evidence" value="ECO:0007669"/>
    <property type="project" value="InterPro"/>
</dbReference>
<keyword evidence="15" id="KW-1185">Reference proteome</keyword>
<dbReference type="RefSeq" id="XP_042564050.1">
    <property type="nucleotide sequence ID" value="XM_042708116.1"/>
</dbReference>
<dbReference type="Pfam" id="PF04139">
    <property type="entry name" value="Rad9"/>
    <property type="match status" value="1"/>
</dbReference>
<evidence type="ECO:0000256" key="2">
    <source>
        <dbReference type="ARBA" id="ARBA00004123"/>
    </source>
</evidence>
<dbReference type="CDD" id="cd00577">
    <property type="entry name" value="PCNA"/>
    <property type="match status" value="1"/>
</dbReference>
<accession>A0A8M1KN79</accession>
<evidence type="ECO:0000256" key="3">
    <source>
        <dbReference type="ARBA" id="ARBA00008494"/>
    </source>
</evidence>
<dbReference type="GO" id="GO:0071479">
    <property type="term" value="P:cellular response to ionizing radiation"/>
    <property type="evidence" value="ECO:0007669"/>
    <property type="project" value="TreeGrafter"/>
</dbReference>
<evidence type="ECO:0000256" key="8">
    <source>
        <dbReference type="ARBA" id="ARBA00022801"/>
    </source>
</evidence>
<evidence type="ECO:0000313" key="16">
    <source>
        <dbReference type="RefSeq" id="XP_042564050.1"/>
    </source>
</evidence>
<dbReference type="KEGG" id="char:105891594"/>